<name>A0A1C3E424_9PLAN</name>
<evidence type="ECO:0000313" key="2">
    <source>
        <dbReference type="Proteomes" id="UP000094828"/>
    </source>
</evidence>
<dbReference type="RefSeq" id="WP_068853048.1">
    <property type="nucleotide sequence ID" value="NZ_LYDR01000158.1"/>
</dbReference>
<protein>
    <submittedName>
        <fullName evidence="1">Uncharacterized protein</fullName>
    </submittedName>
</protein>
<organism evidence="1 2">
    <name type="scientific">Planctopirus hydrillae</name>
    <dbReference type="NCBI Taxonomy" id="1841610"/>
    <lineage>
        <taxon>Bacteria</taxon>
        <taxon>Pseudomonadati</taxon>
        <taxon>Planctomycetota</taxon>
        <taxon>Planctomycetia</taxon>
        <taxon>Planctomycetales</taxon>
        <taxon>Planctomycetaceae</taxon>
        <taxon>Planctopirus</taxon>
    </lineage>
</organism>
<sequence length="116" mass="13248">MSQRHALLIDDNRIWIRHRGRVFGPFDYEWSPDFCGAEFHYSGQKFGEYCSVDEIYVDAKDLGLPHAVSEVAVLVIGSLICGVLAGEVLAERIDRINQCLSRYGFCRFLPVEMHQP</sequence>
<dbReference type="AlphaFoldDB" id="A0A1C3E424"/>
<gene>
    <name evidence="1" type="ORF">A6X21_14120</name>
</gene>
<dbReference type="EMBL" id="LYDR01000158">
    <property type="protein sequence ID" value="ODA28001.1"/>
    <property type="molecule type" value="Genomic_DNA"/>
</dbReference>
<evidence type="ECO:0000313" key="1">
    <source>
        <dbReference type="EMBL" id="ODA28001.1"/>
    </source>
</evidence>
<comment type="caution">
    <text evidence="1">The sequence shown here is derived from an EMBL/GenBank/DDBJ whole genome shotgun (WGS) entry which is preliminary data.</text>
</comment>
<dbReference type="Proteomes" id="UP000094828">
    <property type="component" value="Unassembled WGS sequence"/>
</dbReference>
<dbReference type="OrthoDB" id="213908at2"/>
<proteinExistence type="predicted"/>
<reference evidence="1 2" key="1">
    <citation type="submission" date="2016-05" db="EMBL/GenBank/DDBJ databases">
        <title>Genomic and physiological characterization of Planctopirus sp. isolated from fresh water lake.</title>
        <authorList>
            <person name="Subhash Y."/>
            <person name="Ramana C."/>
        </authorList>
    </citation>
    <scope>NUCLEOTIDE SEQUENCE [LARGE SCALE GENOMIC DNA]</scope>
    <source>
        <strain evidence="1 2">JC280</strain>
    </source>
</reference>
<accession>A0A1C3E424</accession>
<keyword evidence="2" id="KW-1185">Reference proteome</keyword>